<reference evidence="1 2" key="1">
    <citation type="submission" date="2019-03" db="EMBL/GenBank/DDBJ databases">
        <title>Single cell metagenomics reveals metabolic interactions within the superorganism composed of flagellate Streblomastix strix and complex community of Bacteroidetes bacteria on its surface.</title>
        <authorList>
            <person name="Treitli S.C."/>
            <person name="Kolisko M."/>
            <person name="Husnik F."/>
            <person name="Keeling P."/>
            <person name="Hampl V."/>
        </authorList>
    </citation>
    <scope>NUCLEOTIDE SEQUENCE [LARGE SCALE GENOMIC DNA]</scope>
    <source>
        <strain evidence="1">ST1C</strain>
    </source>
</reference>
<proteinExistence type="predicted"/>
<sequence>MSTPLEKQEREELIETGGKDELETYIFNKANTPSGEINKLRALYTKMDIDNIMKAGPDWDEKEDAI</sequence>
<accession>A0A5J4WAA8</accession>
<name>A0A5J4WAA8_9EUKA</name>
<comment type="caution">
    <text evidence="1">The sequence shown here is derived from an EMBL/GenBank/DDBJ whole genome shotgun (WGS) entry which is preliminary data.</text>
</comment>
<evidence type="ECO:0000313" key="1">
    <source>
        <dbReference type="EMBL" id="KAA6391878.1"/>
    </source>
</evidence>
<dbReference type="AlphaFoldDB" id="A0A5J4WAA8"/>
<evidence type="ECO:0000313" key="2">
    <source>
        <dbReference type="Proteomes" id="UP000324800"/>
    </source>
</evidence>
<dbReference type="Proteomes" id="UP000324800">
    <property type="component" value="Unassembled WGS sequence"/>
</dbReference>
<protein>
    <submittedName>
        <fullName evidence="1">Uncharacterized protein</fullName>
    </submittedName>
</protein>
<dbReference type="EMBL" id="SNRW01002732">
    <property type="protein sequence ID" value="KAA6391878.1"/>
    <property type="molecule type" value="Genomic_DNA"/>
</dbReference>
<organism evidence="1 2">
    <name type="scientific">Streblomastix strix</name>
    <dbReference type="NCBI Taxonomy" id="222440"/>
    <lineage>
        <taxon>Eukaryota</taxon>
        <taxon>Metamonada</taxon>
        <taxon>Preaxostyla</taxon>
        <taxon>Oxymonadida</taxon>
        <taxon>Streblomastigidae</taxon>
        <taxon>Streblomastix</taxon>
    </lineage>
</organism>
<gene>
    <name evidence="1" type="ORF">EZS28_012597</name>
</gene>